<name>A0ABQ1J824_9PROT</name>
<sequence>MRVFVTGSTGFIGSAIVRELLAAGHSVLGLAPTDRAVATLHALGAEAHSGDITDPASLAAGATGCDGVIHAAFIHDFTAYAAAAEADRLAVTAMTDALAGSNKPVIATSVTVLLPGGRPGCETDALAPEGPLGARGASERAVLRAAETGLRTAAIRIPASVHGAGDHGFVPALITLAREKGFAACIGDGTNRWPAVHRADAARLYRLAVESAPPGAVLHAVAEEGITLRDIATTIATPLNLPVRHLDPADAAAYFGWLTPFVSLDNPVSSTITQQSLGWHPTGAGLLDDMTGSGYFA</sequence>
<evidence type="ECO:0000313" key="2">
    <source>
        <dbReference type="EMBL" id="GGB61853.1"/>
    </source>
</evidence>
<dbReference type="InterPro" id="IPR036291">
    <property type="entry name" value="NAD(P)-bd_dom_sf"/>
</dbReference>
<gene>
    <name evidence="2" type="ORF">GCM10011505_48110</name>
</gene>
<proteinExistence type="predicted"/>
<dbReference type="Proteomes" id="UP000603352">
    <property type="component" value="Unassembled WGS sequence"/>
</dbReference>
<dbReference type="EMBL" id="BMDZ01000107">
    <property type="protein sequence ID" value="GGB61853.1"/>
    <property type="molecule type" value="Genomic_DNA"/>
</dbReference>
<feature type="domain" description="NAD-dependent epimerase/dehydratase" evidence="1">
    <location>
        <begin position="3"/>
        <end position="211"/>
    </location>
</feature>
<protein>
    <submittedName>
        <fullName evidence="2">NAD-dependent epimerase/dehydratase</fullName>
    </submittedName>
</protein>
<accession>A0ABQ1J824</accession>
<organism evidence="2 3">
    <name type="scientific">Tistrella bauzanensis</name>
    <dbReference type="NCBI Taxonomy" id="657419"/>
    <lineage>
        <taxon>Bacteria</taxon>
        <taxon>Pseudomonadati</taxon>
        <taxon>Pseudomonadota</taxon>
        <taxon>Alphaproteobacteria</taxon>
        <taxon>Geminicoccales</taxon>
        <taxon>Geminicoccaceae</taxon>
        <taxon>Tistrella</taxon>
    </lineage>
</organism>
<dbReference type="Gene3D" id="3.40.50.720">
    <property type="entry name" value="NAD(P)-binding Rossmann-like Domain"/>
    <property type="match status" value="1"/>
</dbReference>
<dbReference type="InterPro" id="IPR051783">
    <property type="entry name" value="NAD(P)-dependent_oxidoreduct"/>
</dbReference>
<reference evidence="3" key="1">
    <citation type="journal article" date="2019" name="Int. J. Syst. Evol. Microbiol.">
        <title>The Global Catalogue of Microorganisms (GCM) 10K type strain sequencing project: providing services to taxonomists for standard genome sequencing and annotation.</title>
        <authorList>
            <consortium name="The Broad Institute Genomics Platform"/>
            <consortium name="The Broad Institute Genome Sequencing Center for Infectious Disease"/>
            <person name="Wu L."/>
            <person name="Ma J."/>
        </authorList>
    </citation>
    <scope>NUCLEOTIDE SEQUENCE [LARGE SCALE GENOMIC DNA]</scope>
    <source>
        <strain evidence="3">CGMCC 1.10188</strain>
    </source>
</reference>
<dbReference type="PANTHER" id="PTHR48079:SF9">
    <property type="entry name" value="PUTATIVE-RELATED"/>
    <property type="match status" value="1"/>
</dbReference>
<evidence type="ECO:0000313" key="3">
    <source>
        <dbReference type="Proteomes" id="UP000603352"/>
    </source>
</evidence>
<dbReference type="InterPro" id="IPR001509">
    <property type="entry name" value="Epimerase_deHydtase"/>
</dbReference>
<keyword evidence="3" id="KW-1185">Reference proteome</keyword>
<dbReference type="Pfam" id="PF01370">
    <property type="entry name" value="Epimerase"/>
    <property type="match status" value="1"/>
</dbReference>
<dbReference type="RefSeq" id="WP_188582806.1">
    <property type="nucleotide sequence ID" value="NZ_BMDZ01000107.1"/>
</dbReference>
<comment type="caution">
    <text evidence="2">The sequence shown here is derived from an EMBL/GenBank/DDBJ whole genome shotgun (WGS) entry which is preliminary data.</text>
</comment>
<dbReference type="SUPFAM" id="SSF51735">
    <property type="entry name" value="NAD(P)-binding Rossmann-fold domains"/>
    <property type="match status" value="1"/>
</dbReference>
<evidence type="ECO:0000259" key="1">
    <source>
        <dbReference type="Pfam" id="PF01370"/>
    </source>
</evidence>
<dbReference type="PANTHER" id="PTHR48079">
    <property type="entry name" value="PROTEIN YEEZ"/>
    <property type="match status" value="1"/>
</dbReference>
<dbReference type="CDD" id="cd05262">
    <property type="entry name" value="SDR_a7"/>
    <property type="match status" value="1"/>
</dbReference>